<comment type="caution">
    <text evidence="3">The sequence shown here is derived from an EMBL/GenBank/DDBJ whole genome shotgun (WGS) entry which is preliminary data.</text>
</comment>
<dbReference type="InterPro" id="IPR003808">
    <property type="entry name" value="Fe-S_metab-assoc_dom"/>
</dbReference>
<dbReference type="Gene3D" id="3.90.1010.10">
    <property type="match status" value="1"/>
</dbReference>
<dbReference type="EMBL" id="JAFEUM010000002">
    <property type="protein sequence ID" value="MBM7036453.1"/>
    <property type="molecule type" value="Genomic_DNA"/>
</dbReference>
<evidence type="ECO:0000259" key="2">
    <source>
        <dbReference type="Pfam" id="PF02657"/>
    </source>
</evidence>
<proteinExistence type="inferred from homology"/>
<gene>
    <name evidence="3" type="ORF">JQC93_08535</name>
</gene>
<dbReference type="Proteomes" id="UP000809621">
    <property type="component" value="Unassembled WGS sequence"/>
</dbReference>
<evidence type="ECO:0000313" key="4">
    <source>
        <dbReference type="Proteomes" id="UP000809621"/>
    </source>
</evidence>
<dbReference type="Pfam" id="PF02657">
    <property type="entry name" value="SufE"/>
    <property type="match status" value="1"/>
</dbReference>
<evidence type="ECO:0000256" key="1">
    <source>
        <dbReference type="ARBA" id="ARBA00010282"/>
    </source>
</evidence>
<keyword evidence="4" id="KW-1185">Reference proteome</keyword>
<name>A0ABS2HFY4_9VIBR</name>
<comment type="similarity">
    <text evidence="1">Belongs to the SufE family.</text>
</comment>
<accession>A0ABS2HFY4</accession>
<sequence>MSFDASAFGPQINHQQIVEELSHLKGWENKYRQVIKWGKLLPVMSDTNKEQLVEVAGCESQVWLYCEPVKVGKLAFWQVHADSDARIVRGLIAIVQAAFNGQTSETILGFDVAEYFEKLGLIEHLSPSRGNGLRAIVDQIIEQVEQHQN</sequence>
<dbReference type="PANTHER" id="PTHR43597:SF5">
    <property type="entry name" value="SUFE-LIKE PROTEIN 2, CHLOROPLASTIC"/>
    <property type="match status" value="1"/>
</dbReference>
<dbReference type="PANTHER" id="PTHR43597">
    <property type="entry name" value="SULFUR ACCEPTOR PROTEIN CSDE"/>
    <property type="match status" value="1"/>
</dbReference>
<organism evidence="3 4">
    <name type="scientific">Vibrio ulleungensis</name>
    <dbReference type="NCBI Taxonomy" id="2807619"/>
    <lineage>
        <taxon>Bacteria</taxon>
        <taxon>Pseudomonadati</taxon>
        <taxon>Pseudomonadota</taxon>
        <taxon>Gammaproteobacteria</taxon>
        <taxon>Vibrionales</taxon>
        <taxon>Vibrionaceae</taxon>
        <taxon>Vibrio</taxon>
    </lineage>
</organism>
<protein>
    <submittedName>
        <fullName evidence="3">SufE family protein</fullName>
    </submittedName>
</protein>
<feature type="domain" description="Fe-S metabolism associated" evidence="2">
    <location>
        <begin position="18"/>
        <end position="142"/>
    </location>
</feature>
<reference evidence="3 4" key="1">
    <citation type="submission" date="2021-02" db="EMBL/GenBank/DDBJ databases">
        <authorList>
            <person name="Park J.-S."/>
        </authorList>
    </citation>
    <scope>NUCLEOTIDE SEQUENCE [LARGE SCALE GENOMIC DNA]</scope>
    <source>
        <strain evidence="3 4">188UL20-2</strain>
    </source>
</reference>
<evidence type="ECO:0000313" key="3">
    <source>
        <dbReference type="EMBL" id="MBM7036453.1"/>
    </source>
</evidence>
<dbReference type="SUPFAM" id="SSF82649">
    <property type="entry name" value="SufE/NifU"/>
    <property type="match status" value="1"/>
</dbReference>
<dbReference type="RefSeq" id="WP_205158008.1">
    <property type="nucleotide sequence ID" value="NZ_JAFEUM010000002.1"/>
</dbReference>